<feature type="signal peptide" evidence="13">
    <location>
        <begin position="1"/>
        <end position="22"/>
    </location>
</feature>
<accession>A0ABM1LY50</accession>
<evidence type="ECO:0000256" key="3">
    <source>
        <dbReference type="ARBA" id="ARBA00022475"/>
    </source>
</evidence>
<dbReference type="Gene3D" id="3.80.10.10">
    <property type="entry name" value="Ribonuclease Inhibitor"/>
    <property type="match status" value="2"/>
</dbReference>
<evidence type="ECO:0000313" key="15">
    <source>
        <dbReference type="Proteomes" id="UP000694861"/>
    </source>
</evidence>
<dbReference type="PRINTS" id="PR00019">
    <property type="entry name" value="LEURICHRPT"/>
</dbReference>
<evidence type="ECO:0000259" key="14">
    <source>
        <dbReference type="Pfam" id="PF08263"/>
    </source>
</evidence>
<evidence type="ECO:0000256" key="12">
    <source>
        <dbReference type="SAM" id="Phobius"/>
    </source>
</evidence>
<evidence type="ECO:0000256" key="5">
    <source>
        <dbReference type="ARBA" id="ARBA00022692"/>
    </source>
</evidence>
<dbReference type="Proteomes" id="UP000694861">
    <property type="component" value="Unplaced"/>
</dbReference>
<organism evidence="15 16">
    <name type="scientific">Prunus mume</name>
    <name type="common">Japanese apricot</name>
    <name type="synonym">Armeniaca mume</name>
    <dbReference type="NCBI Taxonomy" id="102107"/>
    <lineage>
        <taxon>Eukaryota</taxon>
        <taxon>Viridiplantae</taxon>
        <taxon>Streptophyta</taxon>
        <taxon>Embryophyta</taxon>
        <taxon>Tracheophyta</taxon>
        <taxon>Spermatophyta</taxon>
        <taxon>Magnoliopsida</taxon>
        <taxon>eudicotyledons</taxon>
        <taxon>Gunneridae</taxon>
        <taxon>Pentapetalae</taxon>
        <taxon>rosids</taxon>
        <taxon>fabids</taxon>
        <taxon>Rosales</taxon>
        <taxon>Rosaceae</taxon>
        <taxon>Amygdaloideae</taxon>
        <taxon>Amygdaleae</taxon>
        <taxon>Prunus</taxon>
    </lineage>
</organism>
<dbReference type="InterPro" id="IPR001611">
    <property type="entry name" value="Leu-rich_rpt"/>
</dbReference>
<evidence type="ECO:0000256" key="1">
    <source>
        <dbReference type="ARBA" id="ARBA00004251"/>
    </source>
</evidence>
<dbReference type="GeneID" id="103342701"/>
<evidence type="ECO:0000256" key="10">
    <source>
        <dbReference type="ARBA" id="ARBA00023170"/>
    </source>
</evidence>
<feature type="transmembrane region" description="Helical" evidence="12">
    <location>
        <begin position="751"/>
        <end position="771"/>
    </location>
</feature>
<keyword evidence="6 13" id="KW-0732">Signal</keyword>
<proteinExistence type="inferred from homology"/>
<comment type="similarity">
    <text evidence="2">Belongs to the RLP family.</text>
</comment>
<dbReference type="Pfam" id="PF08263">
    <property type="entry name" value="LRRNT_2"/>
    <property type="match status" value="2"/>
</dbReference>
<evidence type="ECO:0000256" key="7">
    <source>
        <dbReference type="ARBA" id="ARBA00022737"/>
    </source>
</evidence>
<dbReference type="SMART" id="SM00369">
    <property type="entry name" value="LRR_TYP"/>
    <property type="match status" value="6"/>
</dbReference>
<evidence type="ECO:0000256" key="8">
    <source>
        <dbReference type="ARBA" id="ARBA00022989"/>
    </source>
</evidence>
<gene>
    <name evidence="16" type="primary">LOC103342701</name>
</gene>
<keyword evidence="7" id="KW-0677">Repeat</keyword>
<dbReference type="InterPro" id="IPR013210">
    <property type="entry name" value="LRR_N_plant-typ"/>
</dbReference>
<dbReference type="Pfam" id="PF13855">
    <property type="entry name" value="LRR_8"/>
    <property type="match status" value="2"/>
</dbReference>
<reference evidence="15" key="1">
    <citation type="journal article" date="2012" name="Nat. Commun.">
        <title>The genome of Prunus mume.</title>
        <authorList>
            <person name="Zhang Q."/>
            <person name="Chen W."/>
            <person name="Sun L."/>
            <person name="Zhao F."/>
            <person name="Huang B."/>
            <person name="Yang W."/>
            <person name="Tao Y."/>
            <person name="Wang J."/>
            <person name="Yuan Z."/>
            <person name="Fan G."/>
            <person name="Xing Z."/>
            <person name="Han C."/>
            <person name="Pan H."/>
            <person name="Zhong X."/>
            <person name="Shi W."/>
            <person name="Liang X."/>
            <person name="Du D."/>
            <person name="Sun F."/>
            <person name="Xu Z."/>
            <person name="Hao R."/>
            <person name="Lv T."/>
            <person name="Lv Y."/>
            <person name="Zheng Z."/>
            <person name="Sun M."/>
            <person name="Luo L."/>
            <person name="Cai M."/>
            <person name="Gao Y."/>
            <person name="Wang J."/>
            <person name="Yin Y."/>
            <person name="Xu X."/>
            <person name="Cheng T."/>
            <person name="Wang J."/>
        </authorList>
    </citation>
    <scope>NUCLEOTIDE SEQUENCE [LARGE SCALE GENOMIC DNA]</scope>
</reference>
<feature type="chain" id="PRO_5045192323" evidence="13">
    <location>
        <begin position="23"/>
        <end position="809"/>
    </location>
</feature>
<reference evidence="16" key="2">
    <citation type="submission" date="2025-08" db="UniProtKB">
        <authorList>
            <consortium name="RefSeq"/>
        </authorList>
    </citation>
    <scope>IDENTIFICATION</scope>
</reference>
<evidence type="ECO:0000256" key="11">
    <source>
        <dbReference type="ARBA" id="ARBA00023180"/>
    </source>
</evidence>
<keyword evidence="4" id="KW-0433">Leucine-rich repeat</keyword>
<keyword evidence="11" id="KW-0325">Glycoprotein</keyword>
<protein>
    <submittedName>
        <fullName evidence="16">Receptor-like protein 12</fullName>
    </submittedName>
</protein>
<evidence type="ECO:0000256" key="4">
    <source>
        <dbReference type="ARBA" id="ARBA00022614"/>
    </source>
</evidence>
<name>A0ABM1LY50_PRUMU</name>
<keyword evidence="5 12" id="KW-0812">Transmembrane</keyword>
<dbReference type="InterPro" id="IPR003591">
    <property type="entry name" value="Leu-rich_rpt_typical-subtyp"/>
</dbReference>
<comment type="subcellular location">
    <subcellularLocation>
        <location evidence="1">Cell membrane</location>
        <topology evidence="1">Single-pass type I membrane protein</topology>
    </subcellularLocation>
</comment>
<keyword evidence="9 12" id="KW-0472">Membrane</keyword>
<keyword evidence="15" id="KW-1185">Reference proteome</keyword>
<feature type="domain" description="Leucine-rich repeat-containing N-terminal plant-type" evidence="14">
    <location>
        <begin position="36"/>
        <end position="54"/>
    </location>
</feature>
<keyword evidence="10" id="KW-0675">Receptor</keyword>
<evidence type="ECO:0000256" key="6">
    <source>
        <dbReference type="ARBA" id="ARBA00022729"/>
    </source>
</evidence>
<evidence type="ECO:0000256" key="2">
    <source>
        <dbReference type="ARBA" id="ARBA00009592"/>
    </source>
</evidence>
<dbReference type="RefSeq" id="XP_016652327.1">
    <property type="nucleotide sequence ID" value="XM_016796841.1"/>
</dbReference>
<sequence>MESFSWLYLLFLLCTSQFICLSSFNSSSSSGHLCHLDDSSALLQFKNSFSIDTSGSDSVEAFFVYGITPYPKTVYWDKGKDCCTWSGVTCERIMTGHVIGLNLGYSGLQGNIHHNSSLFSLRHLRRLDLSNNNFRGSPVSSNFGGFVSMTHLDLSNSNFTGQIPFEISYLSKLVSLNLSSETQVSLGTVSLKRIAQNLTKLKELCLDSVNISSVVLDSFMNLPSSLTSLRLFDSSLKGKFPEKIFRLPNLHELDLRYNYELNGSFPKSNWSSPLKFLGLSWTRISIDLPNLSTTLKCLSVLYLEHCNFVGAYPTLLGNLTQITESDLSDNGFGGQIPWSLLNMESRISLDLSNNNFLGQLPDLHSIEQVFPWKNLQVLDLRTNLLQGQLPIPPPSTFVFLVSHNQLTGGIPSKICNLSSLVVLDLSNNNMSGEISPCIGNLTSHNLSVVDLHINKFLGVIPSTFTKDSILRNLDLNGNKLEGPLPRTLLNCRKLEVLDLGNNEINDTFPNWLESLPMLQVLILRSNKFHGPIISQKTRFPFRMLRIMDLSHNQFSGLLPRKYFENLMGMIHVRDNGLKYMDHGYYQDTVMVVIKGSYFQLEKILVMFTTIDFSNNIFVGDIPTVIGKLKSLKGLNFSHNQLTGYIPRSFGNLTNLEWLDISTNRLVGEIPRELADLAMLSKLNLSENRLVGSIPNGKQFDTFENDSYNGNLGLCGLPLSRTCINAVVYPLPSSSFQQEDDLEDVNGFHWKVVWMGYGIGMVIGISTGYLVLSTGKLDCAVKVIGRDLRSKMMKKPKQSLHVHKVRSSNE</sequence>
<evidence type="ECO:0000256" key="9">
    <source>
        <dbReference type="ARBA" id="ARBA00023136"/>
    </source>
</evidence>
<dbReference type="SUPFAM" id="SSF52058">
    <property type="entry name" value="L domain-like"/>
    <property type="match status" value="2"/>
</dbReference>
<keyword evidence="8 12" id="KW-1133">Transmembrane helix</keyword>
<feature type="domain" description="Leucine-rich repeat-containing N-terminal plant-type" evidence="14">
    <location>
        <begin position="76"/>
        <end position="90"/>
    </location>
</feature>
<dbReference type="PANTHER" id="PTHR48061">
    <property type="entry name" value="LEUCINE-RICH REPEAT RECEPTOR PROTEIN KINASE EMS1-LIKE-RELATED"/>
    <property type="match status" value="1"/>
</dbReference>
<keyword evidence="3" id="KW-1003">Cell membrane</keyword>
<dbReference type="InterPro" id="IPR046956">
    <property type="entry name" value="RLP23-like"/>
</dbReference>
<evidence type="ECO:0000256" key="13">
    <source>
        <dbReference type="SAM" id="SignalP"/>
    </source>
</evidence>
<dbReference type="PANTHER" id="PTHR48061:SF46">
    <property type="entry name" value="LEUCINE-RICH REPEAT-CONTAINING N-TERMINAL PLANT-TYPE DOMAIN-CONTAINING PROTEIN"/>
    <property type="match status" value="1"/>
</dbReference>
<dbReference type="Pfam" id="PF00560">
    <property type="entry name" value="LRR_1"/>
    <property type="match status" value="4"/>
</dbReference>
<dbReference type="InterPro" id="IPR032675">
    <property type="entry name" value="LRR_dom_sf"/>
</dbReference>
<evidence type="ECO:0000313" key="16">
    <source>
        <dbReference type="RefSeq" id="XP_016652327.1"/>
    </source>
</evidence>